<name>A0A0M3I6C8_ASCLU</name>
<evidence type="ECO:0000256" key="1">
    <source>
        <dbReference type="SAM" id="MobiDB-lite"/>
    </source>
</evidence>
<keyword evidence="2" id="KW-1185">Reference proteome</keyword>
<feature type="region of interest" description="Disordered" evidence="1">
    <location>
        <begin position="1"/>
        <end position="47"/>
    </location>
</feature>
<accession>A0A0M3I6C8</accession>
<protein>
    <submittedName>
        <fullName evidence="3">Protein TSSC4</fullName>
    </submittedName>
</protein>
<reference evidence="3" key="1">
    <citation type="submission" date="2017-02" db="UniProtKB">
        <authorList>
            <consortium name="WormBaseParasite"/>
        </authorList>
    </citation>
    <scope>IDENTIFICATION</scope>
</reference>
<evidence type="ECO:0000313" key="2">
    <source>
        <dbReference type="Proteomes" id="UP000036681"/>
    </source>
</evidence>
<organism evidence="2 3">
    <name type="scientific">Ascaris lumbricoides</name>
    <name type="common">Giant roundworm</name>
    <dbReference type="NCBI Taxonomy" id="6252"/>
    <lineage>
        <taxon>Eukaryota</taxon>
        <taxon>Metazoa</taxon>
        <taxon>Ecdysozoa</taxon>
        <taxon>Nematoda</taxon>
        <taxon>Chromadorea</taxon>
        <taxon>Rhabditida</taxon>
        <taxon>Spirurina</taxon>
        <taxon>Ascaridomorpha</taxon>
        <taxon>Ascaridoidea</taxon>
        <taxon>Ascarididae</taxon>
        <taxon>Ascaris</taxon>
    </lineage>
</organism>
<dbReference type="Proteomes" id="UP000036681">
    <property type="component" value="Unplaced"/>
</dbReference>
<dbReference type="WBParaSite" id="ALUE_0001258601-mRNA-1">
    <property type="protein sequence ID" value="ALUE_0001258601-mRNA-1"/>
    <property type="gene ID" value="ALUE_0001258601"/>
</dbReference>
<proteinExistence type="predicted"/>
<evidence type="ECO:0000313" key="3">
    <source>
        <dbReference type="WBParaSite" id="ALUE_0001258601-mRNA-1"/>
    </source>
</evidence>
<dbReference type="AlphaFoldDB" id="A0A0M3I6C8"/>
<sequence length="192" mass="22462">MRLKPPTFEERLSKGAVISFHTPTRSNKPNKQHSPKSSEDDFSSFFNANNHNWAPDGRYAFVVKTAHQSSEVENEEQEPMWQDKEIINETTQPDDIQFDRALTRREKLFEEKLDMPPFLQTIVPQSNIVESRWHDSIENLNDRLDDDEDDSSDEELPSSRRFPFSHCYMNINGIMSTYSTIINHIVNDESIR</sequence>